<dbReference type="EMBL" id="FPCA01000001">
    <property type="protein sequence ID" value="SFU35675.1"/>
    <property type="molecule type" value="Genomic_DNA"/>
</dbReference>
<evidence type="ECO:0000256" key="4">
    <source>
        <dbReference type="SAM" id="Phobius"/>
    </source>
</evidence>
<dbReference type="SUPFAM" id="SSF103473">
    <property type="entry name" value="MFS general substrate transporter"/>
    <property type="match status" value="1"/>
</dbReference>
<feature type="transmembrane region" description="Helical" evidence="4">
    <location>
        <begin position="373"/>
        <end position="391"/>
    </location>
</feature>
<feature type="transmembrane region" description="Helical" evidence="4">
    <location>
        <begin position="283"/>
        <end position="301"/>
    </location>
</feature>
<organism evidence="6 7">
    <name type="scientific">Pontibacter akesuensis</name>
    <dbReference type="NCBI Taxonomy" id="388950"/>
    <lineage>
        <taxon>Bacteria</taxon>
        <taxon>Pseudomonadati</taxon>
        <taxon>Bacteroidota</taxon>
        <taxon>Cytophagia</taxon>
        <taxon>Cytophagales</taxon>
        <taxon>Hymenobacteraceae</taxon>
        <taxon>Pontibacter</taxon>
    </lineage>
</organism>
<feature type="transmembrane region" description="Helical" evidence="4">
    <location>
        <begin position="221"/>
        <end position="242"/>
    </location>
</feature>
<feature type="transmembrane region" description="Helical" evidence="4">
    <location>
        <begin position="17"/>
        <end position="34"/>
    </location>
</feature>
<name>A0A1I7FHQ5_9BACT</name>
<evidence type="ECO:0000256" key="3">
    <source>
        <dbReference type="ARBA" id="ARBA00023136"/>
    </source>
</evidence>
<keyword evidence="1 4" id="KW-0812">Transmembrane</keyword>
<keyword evidence="3 4" id="KW-0472">Membrane</keyword>
<sequence length="410" mass="43922">MSSTNTPDTAPHLTRQTLWLMTIASGMVVANIYYSQPLLGEIAREYRVPEAKAGHIAMLTQVGYAIGLLFIIPLGDMLRRKRLIMVDFALIILSLLLAAFSPSLYTLMAASLLIGATSVVPQLFVPMAAQLARPEARGKAIGTVMSGLLIGILCSRTLSGFVGAHLGWRAMFLIAAGIMVLLWLALYMLLPEVHPDFKGNYKSLMKSLVHLVKKEPGLRLAAARGALCFACFGGFWTTLVFLLEGPPFDAGSDVAGAFGLIGAGGAVMASVMGRLSDKFDTKAILVATIAMIILSYVLFGAFSSSMIGLIVGVIFLDLGLQASHIANQTLIFSLNPQARNRLNTVYMFTYFMGGATGTLLASQAWAIWQWNGVVAVGLVFSSLALLVHLLFAKRNSPSRIAVPEGPVPVE</sequence>
<feature type="transmembrane region" description="Helical" evidence="4">
    <location>
        <begin position="140"/>
        <end position="158"/>
    </location>
</feature>
<feature type="transmembrane region" description="Helical" evidence="4">
    <location>
        <begin position="347"/>
        <end position="367"/>
    </location>
</feature>
<evidence type="ECO:0000256" key="2">
    <source>
        <dbReference type="ARBA" id="ARBA00022989"/>
    </source>
</evidence>
<feature type="transmembrane region" description="Helical" evidence="4">
    <location>
        <begin position="170"/>
        <end position="190"/>
    </location>
</feature>
<feature type="domain" description="Major facilitator superfamily (MFS) profile" evidence="5">
    <location>
        <begin position="14"/>
        <end position="396"/>
    </location>
</feature>
<feature type="transmembrane region" description="Helical" evidence="4">
    <location>
        <begin position="54"/>
        <end position="72"/>
    </location>
</feature>
<dbReference type="GO" id="GO:0022857">
    <property type="term" value="F:transmembrane transporter activity"/>
    <property type="evidence" value="ECO:0007669"/>
    <property type="project" value="InterPro"/>
</dbReference>
<dbReference type="AlphaFoldDB" id="A0A1I7FHQ5"/>
<gene>
    <name evidence="6" type="ORF">SAMN04487941_0207</name>
</gene>
<evidence type="ECO:0000259" key="5">
    <source>
        <dbReference type="PROSITE" id="PS50850"/>
    </source>
</evidence>
<evidence type="ECO:0000256" key="1">
    <source>
        <dbReference type="ARBA" id="ARBA00022692"/>
    </source>
</evidence>
<dbReference type="RefSeq" id="WP_068839203.1">
    <property type="nucleotide sequence ID" value="NZ_BMXC01000001.1"/>
</dbReference>
<dbReference type="InterPro" id="IPR020846">
    <property type="entry name" value="MFS_dom"/>
</dbReference>
<dbReference type="PROSITE" id="PS50850">
    <property type="entry name" value="MFS"/>
    <property type="match status" value="1"/>
</dbReference>
<dbReference type="PANTHER" id="PTHR42910:SF1">
    <property type="entry name" value="MAJOR FACILITATOR SUPERFAMILY (MFS) PROFILE DOMAIN-CONTAINING PROTEIN"/>
    <property type="match status" value="1"/>
</dbReference>
<keyword evidence="7" id="KW-1185">Reference proteome</keyword>
<keyword evidence="2 4" id="KW-1133">Transmembrane helix</keyword>
<dbReference type="InterPro" id="IPR011701">
    <property type="entry name" value="MFS"/>
</dbReference>
<evidence type="ECO:0000313" key="7">
    <source>
        <dbReference type="Proteomes" id="UP000182491"/>
    </source>
</evidence>
<dbReference type="InterPro" id="IPR036259">
    <property type="entry name" value="MFS_trans_sf"/>
</dbReference>
<reference evidence="7" key="1">
    <citation type="submission" date="2016-10" db="EMBL/GenBank/DDBJ databases">
        <authorList>
            <person name="Varghese N."/>
        </authorList>
    </citation>
    <scope>NUCLEOTIDE SEQUENCE [LARGE SCALE GENOMIC DNA]</scope>
    <source>
        <strain evidence="7">DSM 18820</strain>
    </source>
</reference>
<dbReference type="PANTHER" id="PTHR42910">
    <property type="entry name" value="TRANSPORTER SCO4007-RELATED"/>
    <property type="match status" value="1"/>
</dbReference>
<feature type="transmembrane region" description="Helical" evidence="4">
    <location>
        <begin position="107"/>
        <end position="128"/>
    </location>
</feature>
<protein>
    <submittedName>
        <fullName evidence="6">Predicted arabinose efflux permease, MFS family</fullName>
    </submittedName>
</protein>
<dbReference type="Gene3D" id="1.20.1250.20">
    <property type="entry name" value="MFS general substrate transporter like domains"/>
    <property type="match status" value="1"/>
</dbReference>
<proteinExistence type="predicted"/>
<feature type="transmembrane region" description="Helical" evidence="4">
    <location>
        <begin position="254"/>
        <end position="271"/>
    </location>
</feature>
<dbReference type="CDD" id="cd17324">
    <property type="entry name" value="MFS_NepI_like"/>
    <property type="match status" value="1"/>
</dbReference>
<dbReference type="Proteomes" id="UP000182491">
    <property type="component" value="Unassembled WGS sequence"/>
</dbReference>
<accession>A0A1I7FHQ5</accession>
<dbReference type="Pfam" id="PF07690">
    <property type="entry name" value="MFS_1"/>
    <property type="match status" value="1"/>
</dbReference>
<evidence type="ECO:0000313" key="6">
    <source>
        <dbReference type="EMBL" id="SFU35675.1"/>
    </source>
</evidence>
<feature type="transmembrane region" description="Helical" evidence="4">
    <location>
        <begin position="307"/>
        <end position="326"/>
    </location>
</feature>
<feature type="transmembrane region" description="Helical" evidence="4">
    <location>
        <begin position="84"/>
        <end position="101"/>
    </location>
</feature>
<dbReference type="STRING" id="388950.GCA_001611675_03345"/>